<evidence type="ECO:0000313" key="2">
    <source>
        <dbReference type="Proteomes" id="UP000637757"/>
    </source>
</evidence>
<keyword evidence="2" id="KW-1185">Reference proteome</keyword>
<reference evidence="1" key="1">
    <citation type="submission" date="2020-09" db="EMBL/GenBank/DDBJ databases">
        <title>Genomic insights into the novelty and pathogenicity of a unique biofilm-forming Enterococcus sp. bacteria (Enterococcus lacertideformus) identified in reptiles.</title>
        <authorList>
            <person name="Agius J.E."/>
            <person name="Phalen D.N."/>
            <person name="Rose K."/>
            <person name="Eden J.-S."/>
        </authorList>
    </citation>
    <scope>NUCLEOTIDE SEQUENCE</scope>
    <source>
        <strain evidence="1">PHRS 0518</strain>
    </source>
</reference>
<organism evidence="1 2">
    <name type="scientific">Enterococcus lacertideformus</name>
    <dbReference type="NCBI Taxonomy" id="2771493"/>
    <lineage>
        <taxon>Bacteria</taxon>
        <taxon>Bacillati</taxon>
        <taxon>Bacillota</taxon>
        <taxon>Bacilli</taxon>
        <taxon>Lactobacillales</taxon>
        <taxon>Enterococcaceae</taxon>
        <taxon>Enterococcus</taxon>
    </lineage>
</organism>
<sequence length="50" mass="5778">MQNIQQGRSTINLHKEAGTIYSSLYEKIMKEIQIPKEIPKFNQQLAESTV</sequence>
<proteinExistence type="predicted"/>
<dbReference type="EMBL" id="JADAKE010000004">
    <property type="protein sequence ID" value="MBF8807295.1"/>
    <property type="molecule type" value="Genomic_DNA"/>
</dbReference>
<name>A0A931AUY8_9ENTE</name>
<protein>
    <submittedName>
        <fullName evidence="1">Uncharacterized protein</fullName>
    </submittedName>
</protein>
<comment type="caution">
    <text evidence="1">The sequence shown here is derived from an EMBL/GenBank/DDBJ whole genome shotgun (WGS) entry which is preliminary data.</text>
</comment>
<gene>
    <name evidence="1" type="ORF">IC227_01315</name>
</gene>
<accession>A0A931AUY8</accession>
<evidence type="ECO:0000313" key="1">
    <source>
        <dbReference type="EMBL" id="MBF8807295.1"/>
    </source>
</evidence>
<dbReference type="AlphaFoldDB" id="A0A931AUY8"/>
<dbReference type="Proteomes" id="UP000637757">
    <property type="component" value="Unassembled WGS sequence"/>
</dbReference>